<dbReference type="SUPFAM" id="SSF49299">
    <property type="entry name" value="PKD domain"/>
    <property type="match status" value="12"/>
</dbReference>
<dbReference type="Gene3D" id="2.60.40.10">
    <property type="entry name" value="Immunoglobulins"/>
    <property type="match status" value="13"/>
</dbReference>
<feature type="domain" description="PKD" evidence="7">
    <location>
        <begin position="1207"/>
        <end position="1275"/>
    </location>
</feature>
<dbReference type="PANTHER" id="PTHR46730">
    <property type="entry name" value="POLYCYSTIN-1"/>
    <property type="match status" value="1"/>
</dbReference>
<name>A0A1I0R2A2_9BACT</name>
<feature type="domain" description="PKD" evidence="7">
    <location>
        <begin position="808"/>
        <end position="853"/>
    </location>
</feature>
<feature type="domain" description="PKD" evidence="7">
    <location>
        <begin position="893"/>
        <end position="956"/>
    </location>
</feature>
<dbReference type="InterPro" id="IPR035986">
    <property type="entry name" value="PKD_dom_sf"/>
</dbReference>
<feature type="domain" description="PKD" evidence="7">
    <location>
        <begin position="987"/>
        <end position="1039"/>
    </location>
</feature>
<feature type="domain" description="PKD" evidence="7">
    <location>
        <begin position="27"/>
        <end position="106"/>
    </location>
</feature>
<evidence type="ECO:0000259" key="7">
    <source>
        <dbReference type="PROSITE" id="PS50093"/>
    </source>
</evidence>
<keyword evidence="9" id="KW-1185">Reference proteome</keyword>
<feature type="signal peptide" evidence="6">
    <location>
        <begin position="1"/>
        <end position="25"/>
    </location>
</feature>
<evidence type="ECO:0000256" key="1">
    <source>
        <dbReference type="ARBA" id="ARBA00004141"/>
    </source>
</evidence>
<feature type="chain" id="PRO_5011709685" evidence="6">
    <location>
        <begin position="26"/>
        <end position="1620"/>
    </location>
</feature>
<proteinExistence type="predicted"/>
<feature type="domain" description="PKD" evidence="7">
    <location>
        <begin position="441"/>
        <end position="510"/>
    </location>
</feature>
<evidence type="ECO:0000256" key="6">
    <source>
        <dbReference type="SAM" id="SignalP"/>
    </source>
</evidence>
<dbReference type="RefSeq" id="WP_089894161.1">
    <property type="nucleotide sequence ID" value="NZ_FOJG01000001.1"/>
</dbReference>
<feature type="domain" description="PKD" evidence="7">
    <location>
        <begin position="210"/>
        <end position="272"/>
    </location>
</feature>
<dbReference type="OrthoDB" id="7794186at2"/>
<dbReference type="InterPro" id="IPR022409">
    <property type="entry name" value="PKD/Chitinase_dom"/>
</dbReference>
<accession>A0A1I0R2A2</accession>
<keyword evidence="4" id="KW-1133">Transmembrane helix</keyword>
<feature type="domain" description="PKD" evidence="7">
    <location>
        <begin position="360"/>
        <end position="438"/>
    </location>
</feature>
<gene>
    <name evidence="8" type="ORF">SAMN04488122_2104</name>
</gene>
<sequence length="1620" mass="173104">MNLTVSAKSNIVAILCCVMAFPARAQLKAAFSATNTSACGLLVTNFTDQSTGNPVSWQWDLGNGFTSREQHPSASYVTGGSYTVKLTVTDASGASNTIVKENYINVWKKPAVKFNAIPPAGCTPFTTTFTDGSDPGSGTIAKVTWDFGDGFIGSGNTIAHTFNKAGKYAITLTVTNSNGCTNFARVDSAVEAQAPIIADFIVADKTLCQAPADVTITNTSVGGGKLSYLWTFDDGTTSTEKDPGKHTFTTPGKHAITLNVTNDLGCSATKTISDINIANYSTDIALPAPVCTGTGNIFKAVLSGINADNYSWEFNGQPYGGNNATVVYLPAAAGPLKVKLTATYGKCTQVVEKLVTVNTSPTASISSDNKPVCSLPAIVHFNDNATGAASWLWDFGDQQTSGEKAPAHSYAAPGLYKVRLTTANAAGCGTSSEADIQVVQTIITATANGASGCEGITPGFSATSNSSDAISSYEWDFGDGSPRSAAANPSHAYPKAGTYSVSLTYTTASGCKGTVKCNPDITVFKKPVIDFSSPDIPQVCGNTVVSFKDLSDVGDKWLWDFGDNTTSEGNTPTPKHAYSNPGTYDIKLTVWNGTCSNTLLKPQYIKAIDPFPRFSILNPDCNNRLTATFIENSTQATSWKWEWGDGTDTSYTTRVARLTHKYSRTGKYQVRLTITYGGCTTVLVRTADMIAASPVTITADKNTLCSSDIITATASKYDPDIYVANSFAWRVNGKAWPDSTQTTYRFSNLAPGKQALQLLAVNRVGCIDSSNIVNIQVRGPLAGYNTPPQVQCRGTVVTFTDATDLTYSSNIVKWEWDFGDGTPVKTFTAPPFTHTYYTAGLFYPVLRVTNKEGCTNVFSGKKIQVNGPNAAFTADKNIVQPGANVRFTNRSVEVGGKIATTSWDFGNGTTVSNSDNPVVNYPTPGLYTVTLIITDSNGCTDTTSQQIKVAKTGAAFTYTSSFVDGGSCAPMVFRFTNKSFNYISSAWDFGDGSTSDQTNPMHTYILAGKYKVTLKVKGETGAEDQAEELITVTGPSAEITPSTQGGCLEKEVVFNIVNSSAATFNWDFTDGIIQESKDTVITHLFKTPGIYNPRLLLTDKQGCKGVAFLASPIVIDQLDVKLNPSATQICGKGELTFAPVFTSQAMSLGMPSTYKWTYDPSVRATGANTATPKFYLDKPGTYEFSLTTTTAYLCEKTVSATVVVYPAPVASITGPDKACKDMPVGFKGNSTGMTAATWKWNFGDSGTDDKQLPADHAFVVPGNKDVTLTVTSKDGCTDTAHHMINILPLPDARATSFSEFICQGNTTMLQASGGAQYEWTPAAGLSNPAIANPQASPATTTDYLVKVTDNNGCINTAAVNVRVVQPFTVKATPDTALCLGDKLPLWVTGADSYQWEGPGLDNTSSAVPTATLNNAGTYVYKVTGYDKDGCFSENTSLQVQLHPRPTVSLGADMQAMASVPVTLGGAVSNDVVRWTWSPAEYLDCSSCRSVQATPNITTRYLLEVENRFGCKASDDIVIHITCSQGAVFMPNAFTPNNDGQNEYCYPKGRGVKEIEYLRIYDRWGTLVFENRHFPINVPGSGWDGKNRGQVAPIGTYIYSLKTICESGESFEFKGNITLIR</sequence>
<evidence type="ECO:0000256" key="5">
    <source>
        <dbReference type="ARBA" id="ARBA00023136"/>
    </source>
</evidence>
<dbReference type="Pfam" id="PF18911">
    <property type="entry name" value="PKD_4"/>
    <property type="match status" value="12"/>
</dbReference>
<dbReference type="InterPro" id="IPR000601">
    <property type="entry name" value="PKD_dom"/>
</dbReference>
<dbReference type="Pfam" id="PF13585">
    <property type="entry name" value="CHU_C"/>
    <property type="match status" value="1"/>
</dbReference>
<keyword evidence="3" id="KW-0677">Repeat</keyword>
<dbReference type="InterPro" id="IPR013783">
    <property type="entry name" value="Ig-like_fold"/>
</dbReference>
<dbReference type="GO" id="GO:0005886">
    <property type="term" value="C:plasma membrane"/>
    <property type="evidence" value="ECO:0007669"/>
    <property type="project" value="TreeGrafter"/>
</dbReference>
<evidence type="ECO:0000256" key="4">
    <source>
        <dbReference type="ARBA" id="ARBA00022989"/>
    </source>
</evidence>
<keyword evidence="2" id="KW-0812">Transmembrane</keyword>
<keyword evidence="5" id="KW-0472">Membrane</keyword>
<dbReference type="EMBL" id="FOJG01000001">
    <property type="protein sequence ID" value="SEW34405.1"/>
    <property type="molecule type" value="Genomic_DNA"/>
</dbReference>
<dbReference type="PANTHER" id="PTHR46730:SF1">
    <property type="entry name" value="PLAT DOMAIN-CONTAINING PROTEIN"/>
    <property type="match status" value="1"/>
</dbReference>
<evidence type="ECO:0000313" key="9">
    <source>
        <dbReference type="Proteomes" id="UP000199310"/>
    </source>
</evidence>
<dbReference type="GO" id="GO:0005261">
    <property type="term" value="F:monoatomic cation channel activity"/>
    <property type="evidence" value="ECO:0007669"/>
    <property type="project" value="TreeGrafter"/>
</dbReference>
<feature type="domain" description="PKD" evidence="7">
    <location>
        <begin position="557"/>
        <end position="592"/>
    </location>
</feature>
<dbReference type="Proteomes" id="UP000199310">
    <property type="component" value="Unassembled WGS sequence"/>
</dbReference>
<evidence type="ECO:0000256" key="2">
    <source>
        <dbReference type="ARBA" id="ARBA00022692"/>
    </source>
</evidence>
<comment type="subcellular location">
    <subcellularLocation>
        <location evidence="1">Membrane</location>
        <topology evidence="1">Multi-pass membrane protein</topology>
    </subcellularLocation>
</comment>
<protein>
    <submittedName>
        <fullName evidence="8">Gliding motility-associated C-terminal domain-containing protein</fullName>
    </submittedName>
</protein>
<feature type="domain" description="PKD" evidence="7">
    <location>
        <begin position="110"/>
        <end position="197"/>
    </location>
</feature>
<evidence type="ECO:0000313" key="8">
    <source>
        <dbReference type="EMBL" id="SEW34405.1"/>
    </source>
</evidence>
<dbReference type="InterPro" id="IPR026341">
    <property type="entry name" value="T9SS_type_B"/>
</dbReference>
<dbReference type="PROSITE" id="PS50093">
    <property type="entry name" value="PKD"/>
    <property type="match status" value="12"/>
</dbReference>
<keyword evidence="6" id="KW-0732">Signal</keyword>
<evidence type="ECO:0000256" key="3">
    <source>
        <dbReference type="ARBA" id="ARBA00022737"/>
    </source>
</evidence>
<feature type="domain" description="PKD" evidence="7">
    <location>
        <begin position="631"/>
        <end position="675"/>
    </location>
</feature>
<organism evidence="8 9">
    <name type="scientific">Chitinophaga arvensicola</name>
    <dbReference type="NCBI Taxonomy" id="29529"/>
    <lineage>
        <taxon>Bacteria</taxon>
        <taxon>Pseudomonadati</taxon>
        <taxon>Bacteroidota</taxon>
        <taxon>Chitinophagia</taxon>
        <taxon>Chitinophagales</taxon>
        <taxon>Chitinophagaceae</taxon>
        <taxon>Chitinophaga</taxon>
    </lineage>
</organism>
<dbReference type="NCBIfam" id="TIGR04131">
    <property type="entry name" value="Bac_Flav_CTERM"/>
    <property type="match status" value="1"/>
</dbReference>
<reference evidence="9" key="1">
    <citation type="submission" date="2016-10" db="EMBL/GenBank/DDBJ databases">
        <authorList>
            <person name="Varghese N."/>
            <person name="Submissions S."/>
        </authorList>
    </citation>
    <scope>NUCLEOTIDE SEQUENCE [LARGE SCALE GENOMIC DNA]</scope>
    <source>
        <strain evidence="9">DSM 3695</strain>
    </source>
</reference>
<dbReference type="STRING" id="29529.SAMN04488122_2104"/>
<dbReference type="GO" id="GO:0006816">
    <property type="term" value="P:calcium ion transport"/>
    <property type="evidence" value="ECO:0007669"/>
    <property type="project" value="TreeGrafter"/>
</dbReference>
<feature type="domain" description="PKD" evidence="7">
    <location>
        <begin position="1034"/>
        <end position="1102"/>
    </location>
</feature>
<dbReference type="SMART" id="SM00089">
    <property type="entry name" value="PKD"/>
    <property type="match status" value="12"/>
</dbReference>
<dbReference type="CDD" id="cd00146">
    <property type="entry name" value="PKD"/>
    <property type="match status" value="11"/>
</dbReference>